<organism evidence="5">
    <name type="scientific">Thelazia callipaeda</name>
    <name type="common">Oriental eyeworm</name>
    <name type="synonym">Parasitic nematode</name>
    <dbReference type="NCBI Taxonomy" id="103827"/>
    <lineage>
        <taxon>Eukaryota</taxon>
        <taxon>Metazoa</taxon>
        <taxon>Ecdysozoa</taxon>
        <taxon>Nematoda</taxon>
        <taxon>Chromadorea</taxon>
        <taxon>Rhabditida</taxon>
        <taxon>Spirurina</taxon>
        <taxon>Spiruromorpha</taxon>
        <taxon>Thelazioidea</taxon>
        <taxon>Thelaziidae</taxon>
        <taxon>Thelazia</taxon>
    </lineage>
</organism>
<dbReference type="InterPro" id="IPR027749">
    <property type="entry name" value="TTLL12"/>
</dbReference>
<evidence type="ECO:0000313" key="3">
    <source>
        <dbReference type="EMBL" id="VDN04047.1"/>
    </source>
</evidence>
<keyword evidence="4" id="KW-1185">Reference proteome</keyword>
<dbReference type="OrthoDB" id="60477at2759"/>
<dbReference type="PANTHER" id="PTHR46088:SF1">
    <property type="entry name" value="TUBULIN--TYROSINE LIGASE-LIKE PROTEIN 12"/>
    <property type="match status" value="1"/>
</dbReference>
<dbReference type="InterPro" id="IPR004344">
    <property type="entry name" value="TTL/TTLL_fam"/>
</dbReference>
<evidence type="ECO:0000256" key="1">
    <source>
        <dbReference type="ARBA" id="ARBA00006820"/>
    </source>
</evidence>
<reference evidence="3 4" key="2">
    <citation type="submission" date="2018-11" db="EMBL/GenBank/DDBJ databases">
        <authorList>
            <consortium name="Pathogen Informatics"/>
        </authorList>
    </citation>
    <scope>NUCLEOTIDE SEQUENCE [LARGE SCALE GENOMIC DNA]</scope>
</reference>
<name>A0A158RC81_THECL</name>
<evidence type="ECO:0000313" key="4">
    <source>
        <dbReference type="Proteomes" id="UP000276776"/>
    </source>
</evidence>
<sequence>MHLLDIIFLIDHAWTFHPQIARKQLNEVPGLLDWARRLRPQQTHSDYEGSDDEVQTSCKINIINENVLNSMKHRVNFEKHHLKAYLHGEKPNECDLRCSICRMNLAFALITVSHNCRTFSIAELVTRDTMILRNKPNWRKVLMLPWTPADLAGKKIVCIVAPKSHFTRGGLLDILLINAPFAVLVLICFQERLLYDKNPKAVVNQFPYDGWVLTIKGATVRHKYREIGNFMGPITLKAFCVQLFLKFKLTKDCLMLRGNFHLDTHVTDNISYIIRLIESGLKIVTNISLFCDTFINCKYIHQPVCSQRRDNGNMVKFDLHYALFLCSLRPLKLSLYKNFLYDLLYSGLEFFACELDDYDTQLTVFSYIDKNKILNESCIFFISGQLDLVMDCNSFIRRWEKLYCIKWDGVQMKINGVTVFSLALLTNVRPSSFSEKAPCGITADGQSGAINQKILHLATRKRCVSFIERDLLSDCSQACEFYTHFADTTFKALFTYEDISDKPPLNFIFAQMNSFQCLAPADT</sequence>
<reference evidence="5" key="1">
    <citation type="submission" date="2016-04" db="UniProtKB">
        <authorList>
            <consortium name="WormBaseParasite"/>
        </authorList>
    </citation>
    <scope>IDENTIFICATION</scope>
</reference>
<dbReference type="STRING" id="103827.A0A158RC81"/>
<dbReference type="WBParaSite" id="TCLT_0000668301-mRNA-1">
    <property type="protein sequence ID" value="TCLT_0000668301-mRNA-1"/>
    <property type="gene ID" value="TCLT_0000668301"/>
</dbReference>
<dbReference type="GO" id="GO:0005737">
    <property type="term" value="C:cytoplasm"/>
    <property type="evidence" value="ECO:0007669"/>
    <property type="project" value="TreeGrafter"/>
</dbReference>
<dbReference type="PANTHER" id="PTHR46088">
    <property type="entry name" value="TUBULIN--TYROSINE LIGASE-LIKE PROTEIN 12"/>
    <property type="match status" value="1"/>
</dbReference>
<dbReference type="Pfam" id="PF25556">
    <property type="entry name" value="SET_TTL"/>
    <property type="match status" value="1"/>
</dbReference>
<dbReference type="EMBL" id="UYYF01004434">
    <property type="protein sequence ID" value="VDN04047.1"/>
    <property type="molecule type" value="Genomic_DNA"/>
</dbReference>
<gene>
    <name evidence="3" type="ORF">TCLT_LOCUS6672</name>
</gene>
<accession>A0A158RC81</accession>
<feature type="domain" description="Tubulin--tyrosine ligase-like protein 12 SET-like" evidence="2">
    <location>
        <begin position="6"/>
        <end position="46"/>
    </location>
</feature>
<dbReference type="GO" id="GO:0019098">
    <property type="term" value="P:reproductive behavior"/>
    <property type="evidence" value="ECO:0007669"/>
    <property type="project" value="UniProtKB-ARBA"/>
</dbReference>
<dbReference type="Pfam" id="PF03133">
    <property type="entry name" value="TTL"/>
    <property type="match status" value="1"/>
</dbReference>
<dbReference type="AlphaFoldDB" id="A0A158RC81"/>
<proteinExistence type="inferred from homology"/>
<dbReference type="InterPro" id="IPR057954">
    <property type="entry name" value="SET_TTL12"/>
</dbReference>
<comment type="similarity">
    <text evidence="1">Belongs to the tubulin--tyrosine ligase family.</text>
</comment>
<protein>
    <submittedName>
        <fullName evidence="5">CST complex subunit CTC1</fullName>
    </submittedName>
</protein>
<dbReference type="Proteomes" id="UP000276776">
    <property type="component" value="Unassembled WGS sequence"/>
</dbReference>
<evidence type="ECO:0000313" key="5">
    <source>
        <dbReference type="WBParaSite" id="TCLT_0000668301-mRNA-1"/>
    </source>
</evidence>
<evidence type="ECO:0000259" key="2">
    <source>
        <dbReference type="Pfam" id="PF25556"/>
    </source>
</evidence>